<keyword evidence="2" id="KW-1185">Reference proteome</keyword>
<dbReference type="Proteomes" id="UP001522662">
    <property type="component" value="Unassembled WGS sequence"/>
</dbReference>
<sequence>MPITTLRGLALLGLREGQEMSLINSNGVEEKILLEKVEYQPEAARREREALGREERTPAPRPILYVVSGGLDRRHGLGSNPTNGFYDPGPPAA</sequence>
<comment type="caution">
    <text evidence="1">The sequence shown here is derived from an EMBL/GenBank/DDBJ whole genome shotgun (WGS) entry which is preliminary data.</text>
</comment>
<dbReference type="RefSeq" id="WP_245137983.1">
    <property type="nucleotide sequence ID" value="NZ_CP128477.1"/>
</dbReference>
<name>A0ABT0D5G7_9HYPH</name>
<geneLocation type="plasmid" evidence="1">
    <name>unnamed</name>
</geneLocation>
<dbReference type="InterPro" id="IPR036953">
    <property type="entry name" value="GreA/GreB_C_sf"/>
</dbReference>
<proteinExistence type="predicted"/>
<accession>A0ABT0D5G7</accession>
<gene>
    <name evidence="1" type="ORF">MKJ03_20215</name>
</gene>
<evidence type="ECO:0000313" key="1">
    <source>
        <dbReference type="EMBL" id="MCJ8240665.1"/>
    </source>
</evidence>
<protein>
    <submittedName>
        <fullName evidence="1">Uncharacterized protein</fullName>
    </submittedName>
</protein>
<reference evidence="1 2" key="1">
    <citation type="submission" date="2022-03" db="EMBL/GenBank/DDBJ databases">
        <title>Rhizobium SSM4.3 sp. nov., isolated from Sediment (Gouqi Island).</title>
        <authorList>
            <person name="Chen G."/>
        </authorList>
    </citation>
    <scope>NUCLEOTIDE SEQUENCE [LARGE SCALE GENOMIC DNA]</scope>
    <source>
        <strain evidence="1 2">SSM4.3</strain>
        <plasmid evidence="1">unnamed</plasmid>
    </source>
</reference>
<organism evidence="1 2">
    <name type="scientific">Peteryoungia algae</name>
    <dbReference type="NCBI Taxonomy" id="2919917"/>
    <lineage>
        <taxon>Bacteria</taxon>
        <taxon>Pseudomonadati</taxon>
        <taxon>Pseudomonadota</taxon>
        <taxon>Alphaproteobacteria</taxon>
        <taxon>Hyphomicrobiales</taxon>
        <taxon>Rhizobiaceae</taxon>
        <taxon>Peteryoungia</taxon>
    </lineage>
</organism>
<evidence type="ECO:0000313" key="2">
    <source>
        <dbReference type="Proteomes" id="UP001522662"/>
    </source>
</evidence>
<keyword evidence="1" id="KW-0614">Plasmid</keyword>
<dbReference type="Gene3D" id="3.10.50.30">
    <property type="entry name" value="Transcription elongation factor, GreA/GreB, C-terminal domain"/>
    <property type="match status" value="1"/>
</dbReference>
<dbReference type="EMBL" id="JALAYX010000007">
    <property type="protein sequence ID" value="MCJ8240665.1"/>
    <property type="molecule type" value="Genomic_DNA"/>
</dbReference>